<accession>A0A6S7ADB0</accession>
<dbReference type="AlphaFoldDB" id="A0A6S7ADB0"/>
<dbReference type="InterPro" id="IPR009609">
    <property type="entry name" value="Phosphonate_metab_PhnG"/>
</dbReference>
<dbReference type="EMBL" id="CADIJO010000011">
    <property type="protein sequence ID" value="CAB3713666.1"/>
    <property type="molecule type" value="Genomic_DNA"/>
</dbReference>
<keyword evidence="1" id="KW-0808">Transferase</keyword>
<dbReference type="EC" id="2.7.8.37" evidence="1"/>
<dbReference type="RefSeq" id="WP_175195414.1">
    <property type="nucleotide sequence ID" value="NZ_CADIJO010000011.1"/>
</dbReference>
<evidence type="ECO:0000313" key="2">
    <source>
        <dbReference type="Proteomes" id="UP000494111"/>
    </source>
</evidence>
<dbReference type="Proteomes" id="UP000494111">
    <property type="component" value="Unassembled WGS sequence"/>
</dbReference>
<proteinExistence type="predicted"/>
<dbReference type="NCBIfam" id="TIGR03293">
    <property type="entry name" value="PhnG_redo"/>
    <property type="match status" value="1"/>
</dbReference>
<sequence length="156" mass="16832">MDHRHTAQGEANAQRAAWMRVLALADPAMLDGAFGSLGGLPSHQMLRPAQTGMAMVRARSGGTGGRFNLGEMTVTRCAVSLDNGVVGIAYVQGRSLRHAEQAAVADALLQLPDWHDTVQAQLIGPLARERAERVERQARVAAQTKVEFFTMVRGED</sequence>
<gene>
    <name evidence="1" type="primary">phnG</name>
    <name evidence="1" type="ORF">LMG3458_03390</name>
</gene>
<dbReference type="GO" id="GO:0015716">
    <property type="term" value="P:organic phosphonate transport"/>
    <property type="evidence" value="ECO:0007669"/>
    <property type="project" value="InterPro"/>
</dbReference>
<dbReference type="Pfam" id="PF06754">
    <property type="entry name" value="PhnG"/>
    <property type="match status" value="1"/>
</dbReference>
<organism evidence="1 2">
    <name type="scientific">Achromobacter deleyi</name>
    <dbReference type="NCBI Taxonomy" id="1353891"/>
    <lineage>
        <taxon>Bacteria</taxon>
        <taxon>Pseudomonadati</taxon>
        <taxon>Pseudomonadota</taxon>
        <taxon>Betaproteobacteria</taxon>
        <taxon>Burkholderiales</taxon>
        <taxon>Alcaligenaceae</taxon>
        <taxon>Achromobacter</taxon>
    </lineage>
</organism>
<evidence type="ECO:0000313" key="1">
    <source>
        <dbReference type="EMBL" id="CAB3713666.1"/>
    </source>
</evidence>
<dbReference type="GO" id="GO:0019634">
    <property type="term" value="P:organic phosphonate metabolic process"/>
    <property type="evidence" value="ECO:0007669"/>
    <property type="project" value="InterPro"/>
</dbReference>
<name>A0A6S7ADB0_9BURK</name>
<reference evidence="1 2" key="1">
    <citation type="submission" date="2020-04" db="EMBL/GenBank/DDBJ databases">
        <authorList>
            <person name="De Canck E."/>
        </authorList>
    </citation>
    <scope>NUCLEOTIDE SEQUENCE [LARGE SCALE GENOMIC DNA]</scope>
    <source>
        <strain evidence="1 2">LMG 3458</strain>
    </source>
</reference>
<dbReference type="GO" id="GO:0061693">
    <property type="term" value="F:alpha-D-ribose 1-methylphosphonate 5-triphosphate synthase activity"/>
    <property type="evidence" value="ECO:0007669"/>
    <property type="project" value="UniProtKB-EC"/>
</dbReference>
<protein>
    <submittedName>
        <fullName evidence="1">Alpha-D-ribose 1-methylphosphonate 5-triphosphate synthase subunit PhnG</fullName>
        <ecNumber evidence="1">2.7.8.37</ecNumber>
    </submittedName>
</protein>